<dbReference type="PROSITE" id="PS00710">
    <property type="entry name" value="PGM_PMM"/>
    <property type="match status" value="1"/>
</dbReference>
<keyword evidence="6" id="KW-0413">Isomerase</keyword>
<dbReference type="InterPro" id="IPR016055">
    <property type="entry name" value="A-D-PHexomutase_a/b/a-I/II/III"/>
</dbReference>
<dbReference type="InterPro" id="IPR005845">
    <property type="entry name" value="A-D-PHexomutase_a/b/a-II"/>
</dbReference>
<dbReference type="InterPro" id="IPR005846">
    <property type="entry name" value="A-D-PHexomutase_a/b/a-III"/>
</dbReference>
<dbReference type="Gene3D" id="3.30.310.50">
    <property type="entry name" value="Alpha-D-phosphohexomutase, C-terminal domain"/>
    <property type="match status" value="1"/>
</dbReference>
<evidence type="ECO:0000313" key="12">
    <source>
        <dbReference type="EMBL" id="PVU74657.1"/>
    </source>
</evidence>
<dbReference type="Gene3D" id="3.40.120.10">
    <property type="entry name" value="Alpha-D-Glucose-1,6-Bisphosphate, subunit A, domain 3"/>
    <property type="match status" value="3"/>
</dbReference>
<evidence type="ECO:0000256" key="5">
    <source>
        <dbReference type="ARBA" id="ARBA00022842"/>
    </source>
</evidence>
<proteinExistence type="inferred from homology"/>
<dbReference type="Pfam" id="PF00408">
    <property type="entry name" value="PGM_PMM_IV"/>
    <property type="match status" value="1"/>
</dbReference>
<dbReference type="NCBIfam" id="TIGR03990">
    <property type="entry name" value="Arch_GlmM"/>
    <property type="match status" value="1"/>
</dbReference>
<evidence type="ECO:0000256" key="7">
    <source>
        <dbReference type="RuleBase" id="RU004326"/>
    </source>
</evidence>
<dbReference type="SUPFAM" id="SSF53738">
    <property type="entry name" value="Phosphoglucomutase, first 3 domains"/>
    <property type="match status" value="3"/>
</dbReference>
<dbReference type="AlphaFoldDB" id="A0A2T9X3K3"/>
<dbReference type="CDD" id="cd03087">
    <property type="entry name" value="PGM_like1"/>
    <property type="match status" value="1"/>
</dbReference>
<dbReference type="Pfam" id="PF02880">
    <property type="entry name" value="PGM_PMM_III"/>
    <property type="match status" value="1"/>
</dbReference>
<feature type="domain" description="Alpha-D-phosphohexomutase alpha/beta/alpha" evidence="9">
    <location>
        <begin position="3"/>
        <end position="134"/>
    </location>
</feature>
<organism evidence="12 13">
    <name type="scientific">Acidianus hospitalis</name>
    <dbReference type="NCBI Taxonomy" id="563177"/>
    <lineage>
        <taxon>Archaea</taxon>
        <taxon>Thermoproteota</taxon>
        <taxon>Thermoprotei</taxon>
        <taxon>Sulfolobales</taxon>
        <taxon>Sulfolobaceae</taxon>
        <taxon>Acidianus</taxon>
    </lineage>
</organism>
<evidence type="ECO:0000259" key="9">
    <source>
        <dbReference type="Pfam" id="PF02878"/>
    </source>
</evidence>
<protein>
    <submittedName>
        <fullName evidence="12">Phosphoglucosamine mutase</fullName>
    </submittedName>
</protein>
<keyword evidence="4 7" id="KW-0479">Metal-binding</keyword>
<dbReference type="Pfam" id="PF02878">
    <property type="entry name" value="PGM_PMM_I"/>
    <property type="match status" value="1"/>
</dbReference>
<comment type="similarity">
    <text evidence="2 7">Belongs to the phosphohexose mutase family.</text>
</comment>
<evidence type="ECO:0000259" key="11">
    <source>
        <dbReference type="Pfam" id="PF02880"/>
    </source>
</evidence>
<dbReference type="PANTHER" id="PTHR43771:SF1">
    <property type="entry name" value="PHOSPHOMANNOMUTASE"/>
    <property type="match status" value="1"/>
</dbReference>
<dbReference type="GO" id="GO:0000287">
    <property type="term" value="F:magnesium ion binding"/>
    <property type="evidence" value="ECO:0007669"/>
    <property type="project" value="InterPro"/>
</dbReference>
<dbReference type="PANTHER" id="PTHR43771">
    <property type="entry name" value="PHOSPHOMANNOMUTASE"/>
    <property type="match status" value="1"/>
</dbReference>
<dbReference type="InterPro" id="IPR016066">
    <property type="entry name" value="A-D-PHexomutase_CS"/>
</dbReference>
<evidence type="ECO:0000256" key="4">
    <source>
        <dbReference type="ARBA" id="ARBA00022723"/>
    </source>
</evidence>
<keyword evidence="3" id="KW-0597">Phosphoprotein</keyword>
<dbReference type="FunFam" id="3.40.120.10:FF:000001">
    <property type="entry name" value="Phosphoglucosamine mutase"/>
    <property type="match status" value="1"/>
</dbReference>
<dbReference type="InterPro" id="IPR005841">
    <property type="entry name" value="Alpha-D-phosphohexomutase_SF"/>
</dbReference>
<evidence type="ECO:0000259" key="8">
    <source>
        <dbReference type="Pfam" id="PF00408"/>
    </source>
</evidence>
<dbReference type="SUPFAM" id="SSF55957">
    <property type="entry name" value="Phosphoglucomutase, C-terminal domain"/>
    <property type="match status" value="1"/>
</dbReference>
<evidence type="ECO:0000256" key="6">
    <source>
        <dbReference type="ARBA" id="ARBA00023235"/>
    </source>
</evidence>
<evidence type="ECO:0000256" key="3">
    <source>
        <dbReference type="ARBA" id="ARBA00022553"/>
    </source>
</evidence>
<dbReference type="GO" id="GO:0005975">
    <property type="term" value="P:carbohydrate metabolic process"/>
    <property type="evidence" value="ECO:0007669"/>
    <property type="project" value="InterPro"/>
</dbReference>
<dbReference type="InterPro" id="IPR024086">
    <property type="entry name" value="GlmM_arc-type"/>
</dbReference>
<evidence type="ECO:0000259" key="10">
    <source>
        <dbReference type="Pfam" id="PF02879"/>
    </source>
</evidence>
<dbReference type="GO" id="GO:0008966">
    <property type="term" value="F:phosphoglucosamine mutase activity"/>
    <property type="evidence" value="ECO:0007669"/>
    <property type="project" value="InterPro"/>
</dbReference>
<dbReference type="InterPro" id="IPR005843">
    <property type="entry name" value="A-D-PHexomutase_C"/>
</dbReference>
<evidence type="ECO:0000256" key="2">
    <source>
        <dbReference type="ARBA" id="ARBA00010231"/>
    </source>
</evidence>
<evidence type="ECO:0000313" key="13">
    <source>
        <dbReference type="Proteomes" id="UP000245638"/>
    </source>
</evidence>
<feature type="domain" description="Alpha-D-phosphohexomutase alpha/beta/alpha" evidence="11">
    <location>
        <begin position="259"/>
        <end position="369"/>
    </location>
</feature>
<sequence length="454" mass="50162">MGKLFGTDGVRGTINKELTIELAQKLGQAIGTFFGKGSTILIGRDARAGGDMYTRAVESGLLSAGVKVYEGGFAPTPALQYAVKTLGYDAGVIITASHNPAEYNGIKVIDKDGVEISRDKENEIEDIYFSGKFYSEDWKALTYDVKKEDRVIDNYVKGILSHVDVEKIRKKNFKVLIDGANSVGSITSPIVARELGCKIYGINTNLDPLFPARTPEPTFDSLKDTAEIAKELKVDLGVAHDGDADRAIFIDSQGRVQWGDRSGALLSYWASTKESSFPRRIFTAVSSSVLVQDYLKKYNIEVVWTKVGSVDIAHKLMEEKGIAGFEENGGFIFPLHQYVRDGAMSFALMLEMLASENISSAELFDTLPKYYTVKTKVYINKNTDVEKIYETVKSTYSQGNIITIDGVKIITPDYWFLVRKSGTEPIIRVMVEAKDKEKAENLANELVKLVGSLV</sequence>
<gene>
    <name evidence="12" type="primary">glmM</name>
    <name evidence="12" type="ORF">DDW13_06515</name>
</gene>
<accession>A0A2T9X3K3</accession>
<dbReference type="Proteomes" id="UP000245638">
    <property type="component" value="Unassembled WGS sequence"/>
</dbReference>
<feature type="domain" description="Alpha-D-phosphohexomutase alpha/beta/alpha" evidence="10">
    <location>
        <begin position="154"/>
        <end position="254"/>
    </location>
</feature>
<comment type="cofactor">
    <cofactor evidence="1">
        <name>Mg(2+)</name>
        <dbReference type="ChEBI" id="CHEBI:18420"/>
    </cofactor>
</comment>
<evidence type="ECO:0000256" key="1">
    <source>
        <dbReference type="ARBA" id="ARBA00001946"/>
    </source>
</evidence>
<dbReference type="EMBL" id="QEFD01000192">
    <property type="protein sequence ID" value="PVU74657.1"/>
    <property type="molecule type" value="Genomic_DNA"/>
</dbReference>
<name>A0A2T9X3K3_9CREN</name>
<keyword evidence="5 7" id="KW-0460">Magnesium</keyword>
<dbReference type="PRINTS" id="PR00509">
    <property type="entry name" value="PGMPMM"/>
</dbReference>
<dbReference type="InterPro" id="IPR005844">
    <property type="entry name" value="A-D-PHexomutase_a/b/a-I"/>
</dbReference>
<dbReference type="InterPro" id="IPR036900">
    <property type="entry name" value="A-D-PHexomutase_C_sf"/>
</dbReference>
<reference evidence="12 13" key="1">
    <citation type="journal article" date="2015" name="Appl. Environ. Microbiol.">
        <title>Nanoarchaeota, Their Sulfolobales Host, and Nanoarchaeota Virus Distribution across Yellowstone National Park Hot Springs.</title>
        <authorList>
            <person name="Munson-McGee J.H."/>
            <person name="Field E.K."/>
            <person name="Bateson M."/>
            <person name="Rooney C."/>
            <person name="Stepanauskas R."/>
            <person name="Young M.J."/>
        </authorList>
    </citation>
    <scope>NUCLEOTIDE SEQUENCE [LARGE SCALE GENOMIC DNA]</scope>
    <source>
        <strain evidence="12">SCGC AC-742_N10</strain>
    </source>
</reference>
<comment type="caution">
    <text evidence="12">The sequence shown here is derived from an EMBL/GenBank/DDBJ whole genome shotgun (WGS) entry which is preliminary data.</text>
</comment>
<feature type="domain" description="Alpha-D-phosphohexomutase C-terminal" evidence="8">
    <location>
        <begin position="384"/>
        <end position="448"/>
    </location>
</feature>
<dbReference type="Pfam" id="PF02879">
    <property type="entry name" value="PGM_PMM_II"/>
    <property type="match status" value="1"/>
</dbReference>